<dbReference type="EMBL" id="HBKN01009911">
    <property type="protein sequence ID" value="CAE2275031.1"/>
    <property type="molecule type" value="Transcribed_RNA"/>
</dbReference>
<dbReference type="InterPro" id="IPR036047">
    <property type="entry name" value="F-box-like_dom_sf"/>
</dbReference>
<feature type="domain" description="F-box" evidence="3">
    <location>
        <begin position="114"/>
        <end position="158"/>
    </location>
</feature>
<feature type="region of interest" description="Disordered" evidence="2">
    <location>
        <begin position="76"/>
        <end position="107"/>
    </location>
</feature>
<accession>A0A7S4JUS7</accession>
<feature type="region of interest" description="Disordered" evidence="2">
    <location>
        <begin position="268"/>
        <end position="307"/>
    </location>
</feature>
<evidence type="ECO:0000256" key="1">
    <source>
        <dbReference type="SAM" id="Coils"/>
    </source>
</evidence>
<name>A0A7S4JUS7_GUITH</name>
<reference evidence="4" key="1">
    <citation type="submission" date="2021-01" db="EMBL/GenBank/DDBJ databases">
        <authorList>
            <person name="Corre E."/>
            <person name="Pelletier E."/>
            <person name="Niang G."/>
            <person name="Scheremetjew M."/>
            <person name="Finn R."/>
            <person name="Kale V."/>
            <person name="Holt S."/>
            <person name="Cochrane G."/>
            <person name="Meng A."/>
            <person name="Brown T."/>
            <person name="Cohen L."/>
        </authorList>
    </citation>
    <scope>NUCLEOTIDE SEQUENCE</scope>
    <source>
        <strain evidence="4">CCMP 2712</strain>
    </source>
</reference>
<feature type="coiled-coil region" evidence="1">
    <location>
        <begin position="309"/>
        <end position="353"/>
    </location>
</feature>
<feature type="region of interest" description="Disordered" evidence="2">
    <location>
        <begin position="1"/>
        <end position="38"/>
    </location>
</feature>
<dbReference type="Pfam" id="PF12937">
    <property type="entry name" value="F-box-like"/>
    <property type="match status" value="1"/>
</dbReference>
<evidence type="ECO:0000256" key="2">
    <source>
        <dbReference type="SAM" id="MobiDB-lite"/>
    </source>
</evidence>
<proteinExistence type="predicted"/>
<feature type="compositionally biased region" description="Basic and acidic residues" evidence="2">
    <location>
        <begin position="94"/>
        <end position="103"/>
    </location>
</feature>
<keyword evidence="1" id="KW-0175">Coiled coil</keyword>
<gene>
    <name evidence="4" type="ORF">GTHE00462_LOCUS7802</name>
</gene>
<organism evidence="4">
    <name type="scientific">Guillardia theta</name>
    <name type="common">Cryptophyte</name>
    <name type="synonym">Cryptomonas phi</name>
    <dbReference type="NCBI Taxonomy" id="55529"/>
    <lineage>
        <taxon>Eukaryota</taxon>
        <taxon>Cryptophyceae</taxon>
        <taxon>Pyrenomonadales</taxon>
        <taxon>Geminigeraceae</taxon>
        <taxon>Guillardia</taxon>
    </lineage>
</organism>
<protein>
    <recommendedName>
        <fullName evidence="3">F-box domain-containing protein</fullName>
    </recommendedName>
</protein>
<evidence type="ECO:0000259" key="3">
    <source>
        <dbReference type="Pfam" id="PF12937"/>
    </source>
</evidence>
<dbReference type="AlphaFoldDB" id="A0A7S4JUS7"/>
<dbReference type="SUPFAM" id="SSF81383">
    <property type="entry name" value="F-box domain"/>
    <property type="match status" value="1"/>
</dbReference>
<sequence>MSLEFHGFSGRFSSVTSPRDHVAGDAAQTMSNARADADECAKDEFNMLEDLLDESDGEDEALDRKRLGAAEGSSLVAIKGGGGEGHGSPLASSESRRFSDRHRGSSGQEKFRWNIPEEVLMQIAIRVGWKDMLLLCMSVCRKWSLTLRSDVLWYQFCKELVVEKDCCFGQNSDRIQDGPLWKHFRLETRRKIEKVFGELQTGWNWLRIRMEKDDFDEDEASRCRNVVKKLARKEWTQLYDCVALVMVEFMERLAVEVWGGMRGGGEWGAGGAGGESNGRSSSGEGVGFGGAESAESDGVNGGNERGSKRREIEDELKVLEKIVEGWRRAKVWIKRMNSMHEELNLLVERENRKYDAHLSSCCRQAHTPSVYQKGVIAFRDLVLLWTSHRAARVRRSLQFLAQQELLDLSDRHLDLLLEFQSVLEQLDVRDDLTGGGSMRGQAKLRKFFLQPLRQLQCQRSYAQRSGKMRMFGGEMDLIYGPGSEGED</sequence>
<evidence type="ECO:0000313" key="4">
    <source>
        <dbReference type="EMBL" id="CAE2275031.1"/>
    </source>
</evidence>
<dbReference type="InterPro" id="IPR001810">
    <property type="entry name" value="F-box_dom"/>
</dbReference>